<keyword evidence="5" id="KW-1185">Reference proteome</keyword>
<dbReference type="Gene3D" id="3.40.50.720">
    <property type="entry name" value="NAD(P)-binding Rossmann-like Domain"/>
    <property type="match status" value="1"/>
</dbReference>
<dbReference type="PANTHER" id="PTHR48107">
    <property type="entry name" value="NADPH-DEPENDENT ALDEHYDE REDUCTASE-LIKE PROTEIN, CHLOROPLASTIC-RELATED"/>
    <property type="match status" value="1"/>
</dbReference>
<comment type="similarity">
    <text evidence="1">Belongs to the short-chain dehydrogenases/reductases (SDR) family.</text>
</comment>
<organism evidence="4 5">
    <name type="scientific">Pseudocercospora fuligena</name>
    <dbReference type="NCBI Taxonomy" id="685502"/>
    <lineage>
        <taxon>Eukaryota</taxon>
        <taxon>Fungi</taxon>
        <taxon>Dikarya</taxon>
        <taxon>Ascomycota</taxon>
        <taxon>Pezizomycotina</taxon>
        <taxon>Dothideomycetes</taxon>
        <taxon>Dothideomycetidae</taxon>
        <taxon>Mycosphaerellales</taxon>
        <taxon>Mycosphaerellaceae</taxon>
        <taxon>Pseudocercospora</taxon>
    </lineage>
</organism>
<dbReference type="GO" id="GO:0016614">
    <property type="term" value="F:oxidoreductase activity, acting on CH-OH group of donors"/>
    <property type="evidence" value="ECO:0007669"/>
    <property type="project" value="UniProtKB-ARBA"/>
</dbReference>
<dbReference type="Proteomes" id="UP000660729">
    <property type="component" value="Unassembled WGS sequence"/>
</dbReference>
<dbReference type="FunFam" id="3.40.50.720:FF:000084">
    <property type="entry name" value="Short-chain dehydrogenase reductase"/>
    <property type="match status" value="1"/>
</dbReference>
<dbReference type="OrthoDB" id="47007at2759"/>
<dbReference type="PROSITE" id="PS00061">
    <property type="entry name" value="ADH_SHORT"/>
    <property type="match status" value="1"/>
</dbReference>
<accession>A0A8H6RUM3</accession>
<sequence>METLPAPLKGKIALVTGASRGIGAAIAEKIVYHGCTHIALTYVSNPKLAAEVEQRIHSINPNIKTVAFAMDVCDPNCGELAVEQTLKGLGVDRIDILVSNAAMAGTSSFQTIEEMTKEWWDSMMTANIWAPFTLARECAKFMPRGGRIIVLSSANSKLAMGDPFLAYCVAKAGGDALVRNLAATFGVQKGITVNSISVGPVETDALRESFAAKGPEFEAMAHKWPLLQRIGQPEEVANIVAFVASPGASYIHGNQIPANGGGLAMLQG</sequence>
<keyword evidence="2" id="KW-0521">NADP</keyword>
<name>A0A8H6RUM3_9PEZI</name>
<dbReference type="InterPro" id="IPR036291">
    <property type="entry name" value="NAD(P)-bd_dom_sf"/>
</dbReference>
<dbReference type="PANTHER" id="PTHR48107:SF16">
    <property type="entry name" value="NADPH-DEPENDENT ALDEHYDE REDUCTASE 1, CHLOROPLASTIC"/>
    <property type="match status" value="1"/>
</dbReference>
<dbReference type="EMBL" id="JABCIY010000025">
    <property type="protein sequence ID" value="KAF7196506.1"/>
    <property type="molecule type" value="Genomic_DNA"/>
</dbReference>
<protein>
    <submittedName>
        <fullName evidence="4">Short chain dehydrogenase asqE</fullName>
    </submittedName>
</protein>
<dbReference type="SUPFAM" id="SSF51735">
    <property type="entry name" value="NAD(P)-binding Rossmann-fold domains"/>
    <property type="match status" value="1"/>
</dbReference>
<dbReference type="Pfam" id="PF13561">
    <property type="entry name" value="adh_short_C2"/>
    <property type="match status" value="1"/>
</dbReference>
<dbReference type="InterPro" id="IPR020904">
    <property type="entry name" value="Sc_DH/Rdtase_CS"/>
</dbReference>
<evidence type="ECO:0000256" key="3">
    <source>
        <dbReference type="ARBA" id="ARBA00023002"/>
    </source>
</evidence>
<reference evidence="4" key="1">
    <citation type="submission" date="2020-04" db="EMBL/GenBank/DDBJ databases">
        <title>Draft genome resource of the tomato pathogen Pseudocercospora fuligena.</title>
        <authorList>
            <person name="Zaccaron A."/>
        </authorList>
    </citation>
    <scope>NUCLEOTIDE SEQUENCE</scope>
    <source>
        <strain evidence="4">PF001</strain>
    </source>
</reference>
<dbReference type="AlphaFoldDB" id="A0A8H6RUM3"/>
<keyword evidence="3" id="KW-0560">Oxidoreductase</keyword>
<comment type="caution">
    <text evidence="4">The sequence shown here is derived from an EMBL/GenBank/DDBJ whole genome shotgun (WGS) entry which is preliminary data.</text>
</comment>
<evidence type="ECO:0000256" key="1">
    <source>
        <dbReference type="ARBA" id="ARBA00006484"/>
    </source>
</evidence>
<dbReference type="PRINTS" id="PR00081">
    <property type="entry name" value="GDHRDH"/>
</dbReference>
<evidence type="ECO:0000313" key="4">
    <source>
        <dbReference type="EMBL" id="KAF7196506.1"/>
    </source>
</evidence>
<evidence type="ECO:0000256" key="2">
    <source>
        <dbReference type="ARBA" id="ARBA00022857"/>
    </source>
</evidence>
<gene>
    <name evidence="4" type="ORF">HII31_02234</name>
</gene>
<proteinExistence type="inferred from homology"/>
<dbReference type="InterPro" id="IPR002347">
    <property type="entry name" value="SDR_fam"/>
</dbReference>
<evidence type="ECO:0000313" key="5">
    <source>
        <dbReference type="Proteomes" id="UP000660729"/>
    </source>
</evidence>